<organism evidence="4 5">
    <name type="scientific">Amanita thiersii Skay4041</name>
    <dbReference type="NCBI Taxonomy" id="703135"/>
    <lineage>
        <taxon>Eukaryota</taxon>
        <taxon>Fungi</taxon>
        <taxon>Dikarya</taxon>
        <taxon>Basidiomycota</taxon>
        <taxon>Agaricomycotina</taxon>
        <taxon>Agaricomycetes</taxon>
        <taxon>Agaricomycetidae</taxon>
        <taxon>Agaricales</taxon>
        <taxon>Pluteineae</taxon>
        <taxon>Amanitaceae</taxon>
        <taxon>Amanita</taxon>
    </lineage>
</organism>
<dbReference type="GO" id="GO:0005096">
    <property type="term" value="F:GTPase activator activity"/>
    <property type="evidence" value="ECO:0007669"/>
    <property type="project" value="TreeGrafter"/>
</dbReference>
<dbReference type="AlphaFoldDB" id="A0A2A9NSM6"/>
<dbReference type="InterPro" id="IPR042277">
    <property type="entry name" value="IST1-like"/>
</dbReference>
<dbReference type="Gene3D" id="1.20.1260.60">
    <property type="entry name" value="Vacuolar protein sorting-associated protein Ist1"/>
    <property type="match status" value="1"/>
</dbReference>
<dbReference type="OrthoDB" id="29853at2759"/>
<evidence type="ECO:0000256" key="2">
    <source>
        <dbReference type="SAM" id="MobiDB-lite"/>
    </source>
</evidence>
<dbReference type="Proteomes" id="UP000242287">
    <property type="component" value="Unassembled WGS sequence"/>
</dbReference>
<dbReference type="STRING" id="703135.A0A2A9NSM6"/>
<dbReference type="PANTHER" id="PTHR22957:SF27">
    <property type="entry name" value="TBC1 DOMAIN FAMILY MEMBER 13"/>
    <property type="match status" value="1"/>
</dbReference>
<feature type="compositionally biased region" description="Basic residues" evidence="2">
    <location>
        <begin position="1119"/>
        <end position="1132"/>
    </location>
</feature>
<protein>
    <recommendedName>
        <fullName evidence="3">Rab-GAP TBC domain-containing protein</fullName>
    </recommendedName>
</protein>
<feature type="compositionally biased region" description="Polar residues" evidence="2">
    <location>
        <begin position="370"/>
        <end position="385"/>
    </location>
</feature>
<evidence type="ECO:0000256" key="1">
    <source>
        <dbReference type="ARBA" id="ARBA00005536"/>
    </source>
</evidence>
<feature type="compositionally biased region" description="Low complexity" evidence="2">
    <location>
        <begin position="918"/>
        <end position="932"/>
    </location>
</feature>
<name>A0A2A9NSM6_9AGAR</name>
<feature type="region of interest" description="Disordered" evidence="2">
    <location>
        <begin position="366"/>
        <end position="385"/>
    </location>
</feature>
<evidence type="ECO:0000313" key="5">
    <source>
        <dbReference type="Proteomes" id="UP000242287"/>
    </source>
</evidence>
<dbReference type="GO" id="GO:0006886">
    <property type="term" value="P:intracellular protein transport"/>
    <property type="evidence" value="ECO:0007669"/>
    <property type="project" value="TreeGrafter"/>
</dbReference>
<dbReference type="InterPro" id="IPR005061">
    <property type="entry name" value="Ist1"/>
</dbReference>
<feature type="compositionally biased region" description="Polar residues" evidence="2">
    <location>
        <begin position="1171"/>
        <end position="1188"/>
    </location>
</feature>
<feature type="compositionally biased region" description="Polar residues" evidence="2">
    <location>
        <begin position="1077"/>
        <end position="1092"/>
    </location>
</feature>
<feature type="compositionally biased region" description="Polar residues" evidence="2">
    <location>
        <begin position="1016"/>
        <end position="1026"/>
    </location>
</feature>
<dbReference type="SMART" id="SM00164">
    <property type="entry name" value="TBC"/>
    <property type="match status" value="1"/>
</dbReference>
<gene>
    <name evidence="4" type="ORF">AMATHDRAFT_3758</name>
</gene>
<dbReference type="EMBL" id="KZ301999">
    <property type="protein sequence ID" value="PFH50682.1"/>
    <property type="molecule type" value="Genomic_DNA"/>
</dbReference>
<feature type="domain" description="Rab-GAP TBC" evidence="3">
    <location>
        <begin position="225"/>
        <end position="535"/>
    </location>
</feature>
<reference evidence="4 5" key="1">
    <citation type="submission" date="2014-02" db="EMBL/GenBank/DDBJ databases">
        <title>Transposable element dynamics among asymbiotic and ectomycorrhizal Amanita fungi.</title>
        <authorList>
            <consortium name="DOE Joint Genome Institute"/>
            <person name="Hess J."/>
            <person name="Skrede I."/>
            <person name="Wolfe B."/>
            <person name="LaButti K."/>
            <person name="Ohm R.A."/>
            <person name="Grigoriev I.V."/>
            <person name="Pringle A."/>
        </authorList>
    </citation>
    <scope>NUCLEOTIDE SEQUENCE [LARGE SCALE GENOMIC DNA]</scope>
    <source>
        <strain evidence="4 5">SKay4041</strain>
    </source>
</reference>
<feature type="compositionally biased region" description="Polar residues" evidence="2">
    <location>
        <begin position="865"/>
        <end position="898"/>
    </location>
</feature>
<dbReference type="PROSITE" id="PS50086">
    <property type="entry name" value="TBC_RABGAP"/>
    <property type="match status" value="1"/>
</dbReference>
<dbReference type="SUPFAM" id="SSF47923">
    <property type="entry name" value="Ypt/Rab-GAP domain of gyp1p"/>
    <property type="match status" value="2"/>
</dbReference>
<comment type="similarity">
    <text evidence="1">Belongs to the IST1 family.</text>
</comment>
<feature type="region of interest" description="Disordered" evidence="2">
    <location>
        <begin position="785"/>
        <end position="1262"/>
    </location>
</feature>
<feature type="region of interest" description="Disordered" evidence="2">
    <location>
        <begin position="654"/>
        <end position="753"/>
    </location>
</feature>
<keyword evidence="5" id="KW-1185">Reference proteome</keyword>
<accession>A0A2A9NSM6</accession>
<dbReference type="InterPro" id="IPR035969">
    <property type="entry name" value="Rab-GAP_TBC_sf"/>
</dbReference>
<proteinExistence type="inferred from homology"/>
<dbReference type="PANTHER" id="PTHR22957">
    <property type="entry name" value="TBC1 DOMAIN FAMILY MEMBER GTPASE-ACTIVATING PROTEIN"/>
    <property type="match status" value="1"/>
</dbReference>
<evidence type="ECO:0000313" key="4">
    <source>
        <dbReference type="EMBL" id="PFH50682.1"/>
    </source>
</evidence>
<feature type="compositionally biased region" description="Low complexity" evidence="2">
    <location>
        <begin position="742"/>
        <end position="753"/>
    </location>
</feature>
<sequence length="1262" mass="139114">MPLQWEPTSVKAQLRFTSQKLGQLQEKKDSQSHITRKDIATLLRQGNFWLARAKAQNLILDDALGDLLEHLELHIGILLEHFTELDLRSSMTPVVTEAAASLIYAAPHVESKGTSHLPLAQGAIVNIITDLQVVCSLLAYHLGPEFTNSAITNQNNCVSAVVIRVLTSPSPSAPMVDTCLQKTAQSHGVEWAPELSRHEAVNFLSEIMAPEASPVIDLAQLRIPEEPRWLRPRIWKLFFGILPPTKSSWNEQAKKQRENYYDLVQRLLEPFSKLGDPTTPLSSQDATLLDISKQLTRIPINLFDDLKHVPPAMPSCPLDANASSNIKLSCASNLDDRLQVLQADKQSSSQTIDMPEIRLEVMDTQENEPNDGSQSSDHNTQRTQTTILSPSRSFIPNIPPKHSSSLLRILYLHAIINPGILSPHIPSLLIPLYSVLTQEIEPEDAAHTEADTFWLFEAMVGEFSDFEDEEAAKLWMNKFGERLAWADRDLYDMLCDQGLDPALPHYSYRWLATVLTHTLPLSSVIPVWDALFSYSMRSRDRNHKMEYLIDICTSMLMCARSKLLRLGTHATQYRTLWSTPLGSPRVLGTFLETGDTFMEGMSFLQHYPAAFAGGIDRILQSAHDLSQYQHAHKEDIGETKLGLGARIRTTMWKGFTNQMPSPEKSPVQSDDEGKGGPDDGNETETPSGRLGPSLTSRLATTVWKGITNQTSMEPPPSPLTPITPEDSRPSSPLLESVKHEASNGSPSPSNSYSSIWSYAEKLKDSDAAATLAKVSSNWKARALMTSWSRKSDSQEAPKSPPVTLQPVKSSPSLSTIELGQKQHRSSPSSTQSSPYSPPPRPAFFRPPRDSYILTDTEKSALPLPSDTSSPKLSPENGSFLNKTRSLQASLAALTGSSPQPTPKSAPRPLLLGSNPIVSSSPRLRPTTRSPNSAPTPDRDEWVDVSEAQKYRMHRDSLSSVSSLSLSEAFGRQLKSDRDSDTSALSKKIPLNRKSISPLAPNFRSQRPQHPSRPSSNASSEAGTPSTHPYRGGLQHNGPSDVPGLMSPPESRLSAPRRSPSEDGSQLAYEENQHDSVDLTNTVEEVSPSTVTLKRSIRKKAPTLHDQPGDTSDSSIANKHPSRSARVRTKRYQPRLASLTTQGETLPPPSSDHKLPSPNSLSVEWPSEDQDLSSTPTAASFDVNCQRSASPKAGKRSQRKLSSDGREARIRKVSNGQRTRKVSSEAKELARRSRDSAAEEGDDEGYDDLLSAYESEEGIQVNQ</sequence>
<dbReference type="InterPro" id="IPR000195">
    <property type="entry name" value="Rab-GAP-TBC_dom"/>
</dbReference>
<feature type="compositionally biased region" description="Low complexity" evidence="2">
    <location>
        <begin position="957"/>
        <end position="966"/>
    </location>
</feature>
<dbReference type="Pfam" id="PF03398">
    <property type="entry name" value="Ist1"/>
    <property type="match status" value="1"/>
</dbReference>
<feature type="compositionally biased region" description="Polar residues" evidence="2">
    <location>
        <begin position="806"/>
        <end position="817"/>
    </location>
</feature>
<dbReference type="Gene3D" id="1.10.472.80">
    <property type="entry name" value="Ypt/Rab-GAP domain of gyp1p, domain 3"/>
    <property type="match status" value="1"/>
</dbReference>
<feature type="compositionally biased region" description="Low complexity" evidence="2">
    <location>
        <begin position="825"/>
        <end position="834"/>
    </location>
</feature>
<dbReference type="Pfam" id="PF00566">
    <property type="entry name" value="RabGAP-TBC"/>
    <property type="match status" value="1"/>
</dbReference>
<feature type="compositionally biased region" description="Acidic residues" evidence="2">
    <location>
        <begin position="1237"/>
        <end position="1246"/>
    </location>
</feature>
<feature type="compositionally biased region" description="Basic and acidic residues" evidence="2">
    <location>
        <begin position="1200"/>
        <end position="1209"/>
    </location>
</feature>
<evidence type="ECO:0000259" key="3">
    <source>
        <dbReference type="PROSITE" id="PS50086"/>
    </source>
</evidence>
<feature type="compositionally biased region" description="Basic and acidic residues" evidence="2">
    <location>
        <begin position="1221"/>
        <end position="1236"/>
    </location>
</feature>
<feature type="compositionally biased region" description="Low complexity" evidence="2">
    <location>
        <begin position="1003"/>
        <end position="1015"/>
    </location>
</feature>
<feature type="compositionally biased region" description="Basic and acidic residues" evidence="2">
    <location>
        <begin position="936"/>
        <end position="956"/>
    </location>
</feature>